<dbReference type="InterPro" id="IPR029016">
    <property type="entry name" value="GAF-like_dom_sf"/>
</dbReference>
<dbReference type="PROSITE" id="PS50887">
    <property type="entry name" value="GGDEF"/>
    <property type="match status" value="1"/>
</dbReference>
<dbReference type="InterPro" id="IPR050469">
    <property type="entry name" value="Diguanylate_Cyclase"/>
</dbReference>
<dbReference type="GO" id="GO:0005886">
    <property type="term" value="C:plasma membrane"/>
    <property type="evidence" value="ECO:0007669"/>
    <property type="project" value="TreeGrafter"/>
</dbReference>
<accession>A0AAU9QGP8</accession>
<dbReference type="SUPFAM" id="SSF55781">
    <property type="entry name" value="GAF domain-like"/>
    <property type="match status" value="1"/>
</dbReference>
<feature type="domain" description="GGDEF" evidence="3">
    <location>
        <begin position="210"/>
        <end position="334"/>
    </location>
</feature>
<dbReference type="InterPro" id="IPR043128">
    <property type="entry name" value="Rev_trsase/Diguanyl_cyclase"/>
</dbReference>
<dbReference type="NCBIfam" id="TIGR00254">
    <property type="entry name" value="GGDEF"/>
    <property type="match status" value="1"/>
</dbReference>
<name>A0AAU9QGP8_9VIBR</name>
<dbReference type="SMART" id="SM00065">
    <property type="entry name" value="GAF"/>
    <property type="match status" value="1"/>
</dbReference>
<evidence type="ECO:0000256" key="1">
    <source>
        <dbReference type="ARBA" id="ARBA00012528"/>
    </source>
</evidence>
<dbReference type="AlphaFoldDB" id="A0AAU9QGP8"/>
<dbReference type="InterPro" id="IPR000160">
    <property type="entry name" value="GGDEF_dom"/>
</dbReference>
<dbReference type="Proteomes" id="UP001295462">
    <property type="component" value="Unassembled WGS sequence"/>
</dbReference>
<dbReference type="EC" id="2.7.7.65" evidence="1"/>
<dbReference type="GO" id="GO:0043709">
    <property type="term" value="P:cell adhesion involved in single-species biofilm formation"/>
    <property type="evidence" value="ECO:0007669"/>
    <property type="project" value="TreeGrafter"/>
</dbReference>
<protein>
    <recommendedName>
        <fullName evidence="1">diguanylate cyclase</fullName>
        <ecNumber evidence="1">2.7.7.65</ecNumber>
    </recommendedName>
</protein>
<dbReference type="Pfam" id="PF01590">
    <property type="entry name" value="GAF"/>
    <property type="match status" value="1"/>
</dbReference>
<dbReference type="SMART" id="SM00267">
    <property type="entry name" value="GGDEF"/>
    <property type="match status" value="1"/>
</dbReference>
<organism evidence="4 5">
    <name type="scientific">Vibrio jasicida</name>
    <dbReference type="NCBI Taxonomy" id="766224"/>
    <lineage>
        <taxon>Bacteria</taxon>
        <taxon>Pseudomonadati</taxon>
        <taxon>Pseudomonadota</taxon>
        <taxon>Gammaproteobacteria</taxon>
        <taxon>Vibrionales</taxon>
        <taxon>Vibrionaceae</taxon>
        <taxon>Vibrio</taxon>
    </lineage>
</organism>
<dbReference type="EMBL" id="CAKMUD010000013">
    <property type="protein sequence ID" value="CAH1570873.1"/>
    <property type="molecule type" value="Genomic_DNA"/>
</dbReference>
<evidence type="ECO:0000259" key="3">
    <source>
        <dbReference type="PROSITE" id="PS50887"/>
    </source>
</evidence>
<dbReference type="PANTHER" id="PTHR45138">
    <property type="entry name" value="REGULATORY COMPONENTS OF SENSORY TRANSDUCTION SYSTEM"/>
    <property type="match status" value="1"/>
</dbReference>
<dbReference type="CDD" id="cd01949">
    <property type="entry name" value="GGDEF"/>
    <property type="match status" value="1"/>
</dbReference>
<reference evidence="4" key="1">
    <citation type="submission" date="2022-01" db="EMBL/GenBank/DDBJ databases">
        <authorList>
            <person name="Lagorce A."/>
        </authorList>
    </citation>
    <scope>NUCLEOTIDE SEQUENCE</scope>
    <source>
        <strain evidence="4">Th15_F1_A12</strain>
    </source>
</reference>
<gene>
    <name evidence="4" type="ORF">THF1A12_110056</name>
</gene>
<evidence type="ECO:0000256" key="2">
    <source>
        <dbReference type="ARBA" id="ARBA00034247"/>
    </source>
</evidence>
<dbReference type="Gene3D" id="3.30.450.40">
    <property type="match status" value="1"/>
</dbReference>
<comment type="catalytic activity">
    <reaction evidence="2">
        <text>2 GTP = 3',3'-c-di-GMP + 2 diphosphate</text>
        <dbReference type="Rhea" id="RHEA:24898"/>
        <dbReference type="ChEBI" id="CHEBI:33019"/>
        <dbReference type="ChEBI" id="CHEBI:37565"/>
        <dbReference type="ChEBI" id="CHEBI:58805"/>
        <dbReference type="EC" id="2.7.7.65"/>
    </reaction>
</comment>
<dbReference type="Pfam" id="PF00990">
    <property type="entry name" value="GGDEF"/>
    <property type="match status" value="1"/>
</dbReference>
<evidence type="ECO:0000313" key="5">
    <source>
        <dbReference type="Proteomes" id="UP001295462"/>
    </source>
</evidence>
<dbReference type="GO" id="GO:0052621">
    <property type="term" value="F:diguanylate cyclase activity"/>
    <property type="evidence" value="ECO:0007669"/>
    <property type="project" value="UniProtKB-EC"/>
</dbReference>
<evidence type="ECO:0000313" key="4">
    <source>
        <dbReference type="EMBL" id="CAH1570873.1"/>
    </source>
</evidence>
<dbReference type="GO" id="GO:1902201">
    <property type="term" value="P:negative regulation of bacterial-type flagellum-dependent cell motility"/>
    <property type="evidence" value="ECO:0007669"/>
    <property type="project" value="TreeGrafter"/>
</dbReference>
<proteinExistence type="predicted"/>
<dbReference type="InterPro" id="IPR029787">
    <property type="entry name" value="Nucleotide_cyclase"/>
</dbReference>
<dbReference type="Gene3D" id="3.30.70.270">
    <property type="match status" value="1"/>
</dbReference>
<dbReference type="InterPro" id="IPR003018">
    <property type="entry name" value="GAF"/>
</dbReference>
<dbReference type="PANTHER" id="PTHR45138:SF9">
    <property type="entry name" value="DIGUANYLATE CYCLASE DGCM-RELATED"/>
    <property type="match status" value="1"/>
</dbReference>
<dbReference type="SUPFAM" id="SSF55073">
    <property type="entry name" value="Nucleotide cyclase"/>
    <property type="match status" value="1"/>
</dbReference>
<dbReference type="RefSeq" id="WP_409588295.1">
    <property type="nucleotide sequence ID" value="NZ_CAKMTZ010000024.1"/>
</dbReference>
<sequence length="334" mass="37609">MDKDRLLDAHRAVNRLLGKLALGMSRDKFNHEVIELSEHLFGKRQASILRLQPDTNTLHLEFAPHLPDFYNQAIEGVPIGPDIGSCGAAAFLKQTVVVSDIDHHVNWAAFLKLTQQAQLRACWSVPIIASDGHVLGTFAVYSTEPSTPHPYEIEVLEMLAALYAIALEKFRLEEQLHFHASRDSLTHCFNRRALLVEVDHKVNGECGRNAVVGCFFVDIDEFKYINDRFGHEAGDQVLILVAEHLKQVFRSCSVIGRYGGDEFVGFSCFADDRAYQKFGIRLEAELNQICHLEEYSVRASIGWACSLASERAVLEQLIQQADVAMYQNKRAKRA</sequence>
<comment type="caution">
    <text evidence="4">The sequence shown here is derived from an EMBL/GenBank/DDBJ whole genome shotgun (WGS) entry which is preliminary data.</text>
</comment>